<accession>A0ABD0JSL8</accession>
<evidence type="ECO:0000313" key="1">
    <source>
        <dbReference type="EMBL" id="KAK7477644.1"/>
    </source>
</evidence>
<dbReference type="AlphaFoldDB" id="A0ABD0JSL8"/>
<organism evidence="1 2">
    <name type="scientific">Batillaria attramentaria</name>
    <dbReference type="NCBI Taxonomy" id="370345"/>
    <lineage>
        <taxon>Eukaryota</taxon>
        <taxon>Metazoa</taxon>
        <taxon>Spiralia</taxon>
        <taxon>Lophotrochozoa</taxon>
        <taxon>Mollusca</taxon>
        <taxon>Gastropoda</taxon>
        <taxon>Caenogastropoda</taxon>
        <taxon>Sorbeoconcha</taxon>
        <taxon>Cerithioidea</taxon>
        <taxon>Batillariidae</taxon>
        <taxon>Batillaria</taxon>
    </lineage>
</organism>
<name>A0ABD0JSL8_9CAEN</name>
<dbReference type="Proteomes" id="UP001519460">
    <property type="component" value="Unassembled WGS sequence"/>
</dbReference>
<gene>
    <name evidence="1" type="ORF">BaRGS_00031122</name>
</gene>
<proteinExistence type="predicted"/>
<evidence type="ECO:0000313" key="2">
    <source>
        <dbReference type="Proteomes" id="UP001519460"/>
    </source>
</evidence>
<protein>
    <submittedName>
        <fullName evidence="1">Uncharacterized protein</fullName>
    </submittedName>
</protein>
<dbReference type="EMBL" id="JACVVK020000344">
    <property type="protein sequence ID" value="KAK7477644.1"/>
    <property type="molecule type" value="Genomic_DNA"/>
</dbReference>
<reference evidence="1 2" key="1">
    <citation type="journal article" date="2023" name="Sci. Data">
        <title>Genome assembly of the Korean intertidal mud-creeper Batillaria attramentaria.</title>
        <authorList>
            <person name="Patra A.K."/>
            <person name="Ho P.T."/>
            <person name="Jun S."/>
            <person name="Lee S.J."/>
            <person name="Kim Y."/>
            <person name="Won Y.J."/>
        </authorList>
    </citation>
    <scope>NUCLEOTIDE SEQUENCE [LARGE SCALE GENOMIC DNA]</scope>
    <source>
        <strain evidence="1">Wonlab-2016</strain>
    </source>
</reference>
<sequence length="145" mass="16243">MVYRLSRSSQDCLEQPLGSWTGLMELDTAGGFEVEARNRTQTSWTSRIAKPLSQPIQQLASLRTGHNLAAPAVCRTVWLPAVKLNFMIATDRKETIVLVCLSSCCLLLPRDVDLDVYKERPEKKPAAVKLLNCDHPRHGVSKIDR</sequence>
<keyword evidence="2" id="KW-1185">Reference proteome</keyword>
<comment type="caution">
    <text evidence="1">The sequence shown here is derived from an EMBL/GenBank/DDBJ whole genome shotgun (WGS) entry which is preliminary data.</text>
</comment>